<accession>A0A1X7G244</accession>
<evidence type="ECO:0000259" key="1">
    <source>
        <dbReference type="Pfam" id="PF05368"/>
    </source>
</evidence>
<dbReference type="EMBL" id="FXAH01000013">
    <property type="protein sequence ID" value="SMF62647.1"/>
    <property type="molecule type" value="Genomic_DNA"/>
</dbReference>
<name>A0A1X7G244_TRICW</name>
<dbReference type="Pfam" id="PF05368">
    <property type="entry name" value="NmrA"/>
    <property type="match status" value="1"/>
</dbReference>
<dbReference type="RefSeq" id="WP_085229292.1">
    <property type="nucleotide sequence ID" value="NZ_BSQD01000007.1"/>
</dbReference>
<dbReference type="PANTHER" id="PTHR43162:SF1">
    <property type="entry name" value="PRESTALK A DIFFERENTIATION PROTEIN A"/>
    <property type="match status" value="1"/>
</dbReference>
<dbReference type="InterPro" id="IPR051604">
    <property type="entry name" value="Ergot_Alk_Oxidoreductase"/>
</dbReference>
<dbReference type="OrthoDB" id="8945220at2"/>
<dbReference type="GeneID" id="95553163"/>
<dbReference type="InterPro" id="IPR036291">
    <property type="entry name" value="NAD(P)-bd_dom_sf"/>
</dbReference>
<dbReference type="Proteomes" id="UP000192911">
    <property type="component" value="Unassembled WGS sequence"/>
</dbReference>
<protein>
    <submittedName>
        <fullName evidence="2">Uncharacterized conserved protein YbjT, contains NAD(P)-binding and DUF2867 domains</fullName>
    </submittedName>
</protein>
<dbReference type="AlphaFoldDB" id="A0A1X7G244"/>
<feature type="domain" description="NmrA-like" evidence="1">
    <location>
        <begin position="3"/>
        <end position="267"/>
    </location>
</feature>
<reference evidence="3" key="1">
    <citation type="submission" date="2017-04" db="EMBL/GenBank/DDBJ databases">
        <authorList>
            <person name="Varghese N."/>
            <person name="Submissions S."/>
        </authorList>
    </citation>
    <scope>NUCLEOTIDE SEQUENCE [LARGE SCALE GENOMIC DNA]</scope>
    <source>
        <strain evidence="3">Ballard 720</strain>
    </source>
</reference>
<keyword evidence="3" id="KW-1185">Reference proteome</keyword>
<dbReference type="Gene3D" id="3.90.25.10">
    <property type="entry name" value="UDP-galactose 4-epimerase, domain 1"/>
    <property type="match status" value="1"/>
</dbReference>
<dbReference type="Gene3D" id="3.40.50.720">
    <property type="entry name" value="NAD(P)-binding Rossmann-like Domain"/>
    <property type="match status" value="1"/>
</dbReference>
<dbReference type="SUPFAM" id="SSF51735">
    <property type="entry name" value="NAD(P)-binding Rossmann-fold domains"/>
    <property type="match status" value="1"/>
</dbReference>
<sequence length="308" mass="33190">MYVIFGASGNVGRATVEALRRAGVPVRAVLRDERCARPFERLGCEVAYADMSRSVEIARAMAGARAVQILCPVPRDDPQPEETMRRTIDAVSAALRAAPPPVLLALSDYGAEVPSGTGITTLFHEMEEQWRDLASRSSMLRSAEHMHNWARVIPAALATGTLPSFHHPVSKHFPTVAASDVGGVAAALLLDSESGSQRRIVSVEGERRIDVCEVAQALSRASGRDIEAIELPRGEWERTLLSAGMSPAYVRLIVELYDAHNAGRIDVEPGLSERRFGETTIDTVFAGLVPSGAAARIVPPGHDEGARR</sequence>
<dbReference type="PANTHER" id="PTHR43162">
    <property type="match status" value="1"/>
</dbReference>
<organism evidence="2 3">
    <name type="scientific">Trinickia caryophylli</name>
    <name type="common">Paraburkholderia caryophylli</name>
    <dbReference type="NCBI Taxonomy" id="28094"/>
    <lineage>
        <taxon>Bacteria</taxon>
        <taxon>Pseudomonadati</taxon>
        <taxon>Pseudomonadota</taxon>
        <taxon>Betaproteobacteria</taxon>
        <taxon>Burkholderiales</taxon>
        <taxon>Burkholderiaceae</taxon>
        <taxon>Trinickia</taxon>
    </lineage>
</organism>
<evidence type="ECO:0000313" key="3">
    <source>
        <dbReference type="Proteomes" id="UP000192911"/>
    </source>
</evidence>
<proteinExistence type="predicted"/>
<evidence type="ECO:0000313" key="2">
    <source>
        <dbReference type="EMBL" id="SMF62647.1"/>
    </source>
</evidence>
<dbReference type="InterPro" id="IPR008030">
    <property type="entry name" value="NmrA-like"/>
</dbReference>
<gene>
    <name evidence="2" type="ORF">SAMN06295900_11321</name>
</gene>
<dbReference type="STRING" id="28094.SAMN06295900_11321"/>